<dbReference type="Proteomes" id="UP000481621">
    <property type="component" value="Unassembled WGS sequence"/>
</dbReference>
<gene>
    <name evidence="3" type="primary">spoVID</name>
    <name evidence="3" type="ORF">G4Z05_05585</name>
</gene>
<organism evidence="3 4">
    <name type="scientific">Neobacillus thermocopriae</name>
    <dbReference type="NCBI Taxonomy" id="1215031"/>
    <lineage>
        <taxon>Bacteria</taxon>
        <taxon>Bacillati</taxon>
        <taxon>Bacillota</taxon>
        <taxon>Bacilli</taxon>
        <taxon>Bacillales</taxon>
        <taxon>Bacillaceae</taxon>
        <taxon>Neobacillus</taxon>
    </lineage>
</organism>
<dbReference type="Gene3D" id="3.10.350.10">
    <property type="entry name" value="LysM domain"/>
    <property type="match status" value="1"/>
</dbReference>
<dbReference type="CDD" id="cd00118">
    <property type="entry name" value="LysM"/>
    <property type="match status" value="1"/>
</dbReference>
<keyword evidence="4" id="KW-1185">Reference proteome</keyword>
<evidence type="ECO:0000313" key="4">
    <source>
        <dbReference type="Proteomes" id="UP000481621"/>
    </source>
</evidence>
<name>A0A6B3TPP1_9BACI</name>
<accession>A0A6B3TPP1</accession>
<feature type="region of interest" description="Disordered" evidence="1">
    <location>
        <begin position="161"/>
        <end position="320"/>
    </location>
</feature>
<dbReference type="SUPFAM" id="SSF54106">
    <property type="entry name" value="LysM domain"/>
    <property type="match status" value="1"/>
</dbReference>
<dbReference type="InterPro" id="IPR048862">
    <property type="entry name" value="SPOCS_spoVID_N"/>
</dbReference>
<feature type="compositionally biased region" description="Acidic residues" evidence="1">
    <location>
        <begin position="274"/>
        <end position="285"/>
    </location>
</feature>
<sequence length="394" mass="45328">MSQENQSYLRFSVEESLWFRKGQEVEELISISLDPDITIQENDQYVTIRGSLELTGEYNCCKEVEESAEEKGSSQKFVESVSEREEDGTCEFTHRFPVDITIPNNRIQSVYDIDVIVESFDYHLPERSCLKLSAELAITGLYGTEQKQEEELEQLEVFARESKEEEAEEVSLEPAADSAESTAELPLLFETEARKQQEEKPVTEVFPKLPTFSYQPPDDEEIVKEEAKEETPQPAWRFQEYQQTETPPSWQIQEYEPPTNPSSWNQPEARENDNQLEEEIEELTEESASQAGFEVEAQEDSVESAFSEESPKQEKKKFGKKKTMTLTEFFARKDEGTSKTRLRVCIVQKGDTVESLAERYEVSTHSLLRVNNLEPTQDVYEGQVLYVPAALTKK</sequence>
<evidence type="ECO:0000256" key="1">
    <source>
        <dbReference type="SAM" id="MobiDB-lite"/>
    </source>
</evidence>
<dbReference type="InterPro" id="IPR036779">
    <property type="entry name" value="LysM_dom_sf"/>
</dbReference>
<evidence type="ECO:0000313" key="3">
    <source>
        <dbReference type="EMBL" id="NEX78366.1"/>
    </source>
</evidence>
<feature type="compositionally biased region" description="Polar residues" evidence="1">
    <location>
        <begin position="240"/>
        <end position="252"/>
    </location>
</feature>
<dbReference type="InterPro" id="IPR014256">
    <property type="entry name" value="Spore_VI_D"/>
</dbReference>
<comment type="caution">
    <text evidence="3">The sequence shown here is derived from an EMBL/GenBank/DDBJ whole genome shotgun (WGS) entry which is preliminary data.</text>
</comment>
<dbReference type="NCBIfam" id="TIGR02907">
    <property type="entry name" value="spore_VI_D"/>
    <property type="match status" value="1"/>
</dbReference>
<dbReference type="AlphaFoldDB" id="A0A6B3TPP1"/>
<protein>
    <submittedName>
        <fullName evidence="3">Stage VI sporulation protein D</fullName>
    </submittedName>
</protein>
<dbReference type="Pfam" id="PF01476">
    <property type="entry name" value="LysM"/>
    <property type="match status" value="1"/>
</dbReference>
<feature type="compositionally biased region" description="Basic and acidic residues" evidence="1">
    <location>
        <begin position="191"/>
        <end position="202"/>
    </location>
</feature>
<dbReference type="EMBL" id="JAAIUV010000006">
    <property type="protein sequence ID" value="NEX78366.1"/>
    <property type="molecule type" value="Genomic_DNA"/>
</dbReference>
<proteinExistence type="predicted"/>
<dbReference type="InterPro" id="IPR018392">
    <property type="entry name" value="LysM"/>
</dbReference>
<dbReference type="Pfam" id="PF20918">
    <property type="entry name" value="SPOCS_spoVID-N"/>
    <property type="match status" value="1"/>
</dbReference>
<dbReference type="SMART" id="SM00257">
    <property type="entry name" value="LysM"/>
    <property type="match status" value="1"/>
</dbReference>
<feature type="domain" description="LysM" evidence="2">
    <location>
        <begin position="343"/>
        <end position="387"/>
    </location>
</feature>
<reference evidence="3" key="1">
    <citation type="submission" date="2020-02" db="EMBL/GenBank/DDBJ databases">
        <title>Bacillus sedimentmangrovi sp. nov., isolated from sediment of the mangrove ecosystem.</title>
        <authorList>
            <person name="Liu G."/>
        </authorList>
    </citation>
    <scope>NUCLEOTIDE SEQUENCE [LARGE SCALE GENOMIC DNA]</scope>
    <source>
        <strain evidence="3">SgZ-7</strain>
    </source>
</reference>
<evidence type="ECO:0000259" key="2">
    <source>
        <dbReference type="PROSITE" id="PS51782"/>
    </source>
</evidence>
<dbReference type="PROSITE" id="PS51782">
    <property type="entry name" value="LYSM"/>
    <property type="match status" value="1"/>
</dbReference>